<gene>
    <name evidence="3" type="ORF">ANCDUO_17766</name>
</gene>
<dbReference type="PROSITE" id="PS50853">
    <property type="entry name" value="FN3"/>
    <property type="match status" value="1"/>
</dbReference>
<evidence type="ECO:0000313" key="3">
    <source>
        <dbReference type="EMBL" id="KIH52134.1"/>
    </source>
</evidence>
<dbReference type="PANTHER" id="PTHR46708:SF2">
    <property type="entry name" value="FIBRONECTIN TYPE-III DOMAIN-CONTAINING PROTEIN"/>
    <property type="match status" value="1"/>
</dbReference>
<dbReference type="Pfam" id="PF00041">
    <property type="entry name" value="fn3"/>
    <property type="match status" value="1"/>
</dbReference>
<organism evidence="3 4">
    <name type="scientific">Ancylostoma duodenale</name>
    <dbReference type="NCBI Taxonomy" id="51022"/>
    <lineage>
        <taxon>Eukaryota</taxon>
        <taxon>Metazoa</taxon>
        <taxon>Ecdysozoa</taxon>
        <taxon>Nematoda</taxon>
        <taxon>Chromadorea</taxon>
        <taxon>Rhabditida</taxon>
        <taxon>Rhabditina</taxon>
        <taxon>Rhabditomorpha</taxon>
        <taxon>Strongyloidea</taxon>
        <taxon>Ancylostomatidae</taxon>
        <taxon>Ancylostomatinae</taxon>
        <taxon>Ancylostoma</taxon>
    </lineage>
</organism>
<feature type="non-terminal residue" evidence="3">
    <location>
        <position position="1"/>
    </location>
</feature>
<dbReference type="OrthoDB" id="5969272at2759"/>
<dbReference type="Proteomes" id="UP000054047">
    <property type="component" value="Unassembled WGS sequence"/>
</dbReference>
<dbReference type="CDD" id="cd00063">
    <property type="entry name" value="FN3"/>
    <property type="match status" value="2"/>
</dbReference>
<name>A0A0C2FZM2_9BILA</name>
<protein>
    <submittedName>
        <fullName evidence="3">Fibronectin type III domain protein</fullName>
    </submittedName>
</protein>
<dbReference type="InterPro" id="IPR050991">
    <property type="entry name" value="ECM_Regulatory_Proteins"/>
</dbReference>
<evidence type="ECO:0000256" key="1">
    <source>
        <dbReference type="ARBA" id="ARBA00022737"/>
    </source>
</evidence>
<dbReference type="FunFam" id="2.60.40.10:FF:002270">
    <property type="entry name" value="Myotactin form B"/>
    <property type="match status" value="1"/>
</dbReference>
<evidence type="ECO:0000313" key="4">
    <source>
        <dbReference type="Proteomes" id="UP000054047"/>
    </source>
</evidence>
<dbReference type="InterPro" id="IPR003961">
    <property type="entry name" value="FN3_dom"/>
</dbReference>
<dbReference type="SUPFAM" id="SSF49265">
    <property type="entry name" value="Fibronectin type III"/>
    <property type="match status" value="2"/>
</dbReference>
<keyword evidence="1" id="KW-0677">Repeat</keyword>
<evidence type="ECO:0000259" key="2">
    <source>
        <dbReference type="PROSITE" id="PS50853"/>
    </source>
</evidence>
<dbReference type="Gene3D" id="2.60.40.10">
    <property type="entry name" value="Immunoglobulins"/>
    <property type="match status" value="3"/>
</dbReference>
<dbReference type="AlphaFoldDB" id="A0A0C2FZM2"/>
<feature type="domain" description="Fibronectin type-III" evidence="2">
    <location>
        <begin position="182"/>
        <end position="283"/>
    </location>
</feature>
<dbReference type="InterPro" id="IPR013783">
    <property type="entry name" value="Ig-like_fold"/>
</dbReference>
<reference evidence="3 4" key="1">
    <citation type="submission" date="2013-12" db="EMBL/GenBank/DDBJ databases">
        <title>Draft genome of the parsitic nematode Ancylostoma duodenale.</title>
        <authorList>
            <person name="Mitreva M."/>
        </authorList>
    </citation>
    <scope>NUCLEOTIDE SEQUENCE [LARGE SCALE GENOMIC DNA]</scope>
    <source>
        <strain evidence="3 4">Zhejiang</strain>
    </source>
</reference>
<proteinExistence type="predicted"/>
<dbReference type="EMBL" id="KN744452">
    <property type="protein sequence ID" value="KIH52134.1"/>
    <property type="molecule type" value="Genomic_DNA"/>
</dbReference>
<feature type="non-terminal residue" evidence="3">
    <location>
        <position position="440"/>
    </location>
</feature>
<keyword evidence="4" id="KW-1185">Reference proteome</keyword>
<dbReference type="InterPro" id="IPR036116">
    <property type="entry name" value="FN3_sf"/>
</dbReference>
<dbReference type="SMART" id="SM00060">
    <property type="entry name" value="FN3"/>
    <property type="match status" value="3"/>
</dbReference>
<accession>A0A0C2FZM2</accession>
<sequence length="440" mass="49893">LELSPSSYDSLFVLDQGQSSSGTWGEWSSDYFSTTRKDDNELLGGSLKLLSAGHDNLKVKWIPPAVIGEKIDTYQEKLMLQNQMFHARLSSNPGIVVTDQMRFVEATPATTLFISVATELDQYPKEYTTPGSQTDYHFRQLNSVTQYNVTVQGLSGGNKLWFISSVFATTDFAEGLLTWLPAPTDLHLIEKSDTMLHVDWVPPEIFDIEQRELLTHYRVTIAPFDPRSGVTGPKKNYTVPVPGNSIKFEGLNPETIYNITVQAGTSSGYGHVLWGTYSTLAPGQRHIIRLINRTPTTLHVEWEPVWGRSHSGYILTARSLHSVYSNVRLHQVKTFDVEPWESDFVIRGLHPSTVYNVTLKPKDHNEVAWGAYATLPPGWFLVKNLKQCDKTNFAVSMSWEPVELNMASHYQVRYIRMKDHHDATWTEEEARESKELLCPK</sequence>
<dbReference type="PANTHER" id="PTHR46708">
    <property type="entry name" value="TENASCIN"/>
    <property type="match status" value="1"/>
</dbReference>